<dbReference type="AlphaFoldDB" id="A0AA35CMN2"/>
<organism evidence="1 2">
    <name type="scientific">Caldinitratiruptor microaerophilus</name>
    <dbReference type="NCBI Taxonomy" id="671077"/>
    <lineage>
        <taxon>Bacteria</taxon>
        <taxon>Bacillati</taxon>
        <taxon>Bacillota</taxon>
        <taxon>Clostridia</taxon>
        <taxon>Eubacteriales</taxon>
        <taxon>Symbiobacteriaceae</taxon>
        <taxon>Caldinitratiruptor</taxon>
    </lineage>
</organism>
<dbReference type="KEGG" id="cmic:caldi_30870"/>
<accession>A0AA35CMN2</accession>
<name>A0AA35CMN2_9FIRM</name>
<proteinExistence type="predicted"/>
<gene>
    <name evidence="1" type="ORF">caldi_30870</name>
</gene>
<dbReference type="Proteomes" id="UP001163687">
    <property type="component" value="Chromosome"/>
</dbReference>
<evidence type="ECO:0000313" key="1">
    <source>
        <dbReference type="EMBL" id="BDG61997.1"/>
    </source>
</evidence>
<protein>
    <submittedName>
        <fullName evidence="1">Uncharacterized protein</fullName>
    </submittedName>
</protein>
<dbReference type="RefSeq" id="WP_264842610.1">
    <property type="nucleotide sequence ID" value="NZ_AP025628.1"/>
</dbReference>
<evidence type="ECO:0000313" key="2">
    <source>
        <dbReference type="Proteomes" id="UP001163687"/>
    </source>
</evidence>
<keyword evidence="2" id="KW-1185">Reference proteome</keyword>
<reference evidence="1" key="1">
    <citation type="submission" date="2022-03" db="EMBL/GenBank/DDBJ databases">
        <title>Complete genome sequence of Caldinitratiruptor microaerophilus.</title>
        <authorList>
            <person name="Mukaiyama R."/>
            <person name="Nishiyama T."/>
            <person name="Ueda K."/>
        </authorList>
    </citation>
    <scope>NUCLEOTIDE SEQUENCE</scope>
    <source>
        <strain evidence="1">JCM 16183</strain>
    </source>
</reference>
<dbReference type="EMBL" id="AP025628">
    <property type="protein sequence ID" value="BDG61997.1"/>
    <property type="molecule type" value="Genomic_DNA"/>
</dbReference>
<sequence length="96" mass="10624">MGTGHEEQDRLNLMGLAFPAPGDEPELGEMARCFVEEFVRMGWADEQILGLFRDPFYRGPHAVWQRRGEAFVLGLLADVRGGPRSGAARPRNPGEG</sequence>